<proteinExistence type="predicted"/>
<evidence type="ECO:0000313" key="2">
    <source>
        <dbReference type="Proteomes" id="UP001516023"/>
    </source>
</evidence>
<dbReference type="Proteomes" id="UP001516023">
    <property type="component" value="Unassembled WGS sequence"/>
</dbReference>
<accession>A0ABD3PW00</accession>
<gene>
    <name evidence="1" type="ORF">HJC23_011552</name>
</gene>
<name>A0ABD3PW00_9STRA</name>
<dbReference type="EMBL" id="JABMIG020000113">
    <property type="protein sequence ID" value="KAL3791521.1"/>
    <property type="molecule type" value="Genomic_DNA"/>
</dbReference>
<dbReference type="AlphaFoldDB" id="A0ABD3PW00"/>
<comment type="caution">
    <text evidence="1">The sequence shown here is derived from an EMBL/GenBank/DDBJ whole genome shotgun (WGS) entry which is preliminary data.</text>
</comment>
<protein>
    <submittedName>
        <fullName evidence="1">Uncharacterized protein</fullName>
    </submittedName>
</protein>
<sequence length="98" mass="11010">MNMLRINVSRSLSELQKVKQYDVSDRRTVEKRLANLVNTFDCSGCAADFDMKLSARDDVNVVRVPSSIVTLGLVADEYRYLTQSALMSLSIDEGFKEA</sequence>
<reference evidence="1 2" key="1">
    <citation type="journal article" date="2020" name="G3 (Bethesda)">
        <title>Improved Reference Genome for Cyclotella cryptica CCMP332, a Model for Cell Wall Morphogenesis, Salinity Adaptation, and Lipid Production in Diatoms (Bacillariophyta).</title>
        <authorList>
            <person name="Roberts W.R."/>
            <person name="Downey K.M."/>
            <person name="Ruck E.C."/>
            <person name="Traller J.C."/>
            <person name="Alverson A.J."/>
        </authorList>
    </citation>
    <scope>NUCLEOTIDE SEQUENCE [LARGE SCALE GENOMIC DNA]</scope>
    <source>
        <strain evidence="1 2">CCMP332</strain>
    </source>
</reference>
<organism evidence="1 2">
    <name type="scientific">Cyclotella cryptica</name>
    <dbReference type="NCBI Taxonomy" id="29204"/>
    <lineage>
        <taxon>Eukaryota</taxon>
        <taxon>Sar</taxon>
        <taxon>Stramenopiles</taxon>
        <taxon>Ochrophyta</taxon>
        <taxon>Bacillariophyta</taxon>
        <taxon>Coscinodiscophyceae</taxon>
        <taxon>Thalassiosirophycidae</taxon>
        <taxon>Stephanodiscales</taxon>
        <taxon>Stephanodiscaceae</taxon>
        <taxon>Cyclotella</taxon>
    </lineage>
</organism>
<evidence type="ECO:0000313" key="1">
    <source>
        <dbReference type="EMBL" id="KAL3791521.1"/>
    </source>
</evidence>
<keyword evidence="2" id="KW-1185">Reference proteome</keyword>